<dbReference type="PANTHER" id="PTHR37489:SF1">
    <property type="entry name" value="DUF3500 DOMAIN-CONTAINING PROTEIN"/>
    <property type="match status" value="1"/>
</dbReference>
<organism evidence="2 3">
    <name type="scientific">Kocuria palustris PEL</name>
    <dbReference type="NCBI Taxonomy" id="1236550"/>
    <lineage>
        <taxon>Bacteria</taxon>
        <taxon>Bacillati</taxon>
        <taxon>Actinomycetota</taxon>
        <taxon>Actinomycetes</taxon>
        <taxon>Micrococcales</taxon>
        <taxon>Micrococcaceae</taxon>
        <taxon>Kocuria</taxon>
    </lineage>
</organism>
<keyword evidence="3" id="KW-1185">Reference proteome</keyword>
<evidence type="ECO:0000256" key="1">
    <source>
        <dbReference type="SAM" id="MobiDB-lite"/>
    </source>
</evidence>
<proteinExistence type="predicted"/>
<feature type="compositionally biased region" description="Low complexity" evidence="1">
    <location>
        <begin position="23"/>
        <end position="51"/>
    </location>
</feature>
<evidence type="ECO:0008006" key="4">
    <source>
        <dbReference type="Google" id="ProtNLM"/>
    </source>
</evidence>
<feature type="region of interest" description="Disordered" evidence="1">
    <location>
        <begin position="94"/>
        <end position="115"/>
    </location>
</feature>
<dbReference type="InterPro" id="IPR021889">
    <property type="entry name" value="DUF3500"/>
</dbReference>
<dbReference type="Proteomes" id="UP000009877">
    <property type="component" value="Unassembled WGS sequence"/>
</dbReference>
<protein>
    <recommendedName>
        <fullName evidence="4">DUF3500 domain-containing protein</fullName>
    </recommendedName>
</protein>
<comment type="caution">
    <text evidence="2">The sequence shown here is derived from an EMBL/GenBank/DDBJ whole genome shotgun (WGS) entry which is preliminary data.</text>
</comment>
<dbReference type="AlphaFoldDB" id="M2YCM9"/>
<gene>
    <name evidence="2" type="ORF">C884_00547</name>
</gene>
<accession>M2YCM9</accession>
<feature type="region of interest" description="Disordered" evidence="1">
    <location>
        <begin position="20"/>
        <end position="54"/>
    </location>
</feature>
<sequence>MGAAGISVAALLATTACGTVGQASDTSSDSAATSVSTSVETSANTSTTESSLDSSAEVQALAQAFADTLDDDQLAELNQDYSYENATNWSNFPQELLQNGMGGGPGGTSSSSGRVGLQISTLDDEQRAALEELMAAALGGEDNEGYDEVMAILAADDYLAENYGGTDYGSENYYIAFLGEVTDSGTWELQFGGHHLAVSNTYTDGELVSATPSFRGTEPTGEFTLDGETYDPLTQETDALSALAESLTEDQLAEAATDQSDLLLGPGQDGEFPEEEGVKVSDLSGEQQELVLEAIETYVDDLPEDEAAEYMATYESELEDTYVLFSGSTDFSTAGDYIRIDGPSVWIELAMQNGVATSEPHIHSVWRDSETDYAGLTEDSSSTDSEG</sequence>
<dbReference type="PANTHER" id="PTHR37489">
    <property type="entry name" value="DUF3500 DOMAIN-CONTAINING PROTEIN"/>
    <property type="match status" value="1"/>
</dbReference>
<name>M2YCM9_9MICC</name>
<dbReference type="EMBL" id="ANHZ02000015">
    <property type="protein sequence ID" value="EME36379.1"/>
    <property type="molecule type" value="Genomic_DNA"/>
</dbReference>
<evidence type="ECO:0000313" key="3">
    <source>
        <dbReference type="Proteomes" id="UP000009877"/>
    </source>
</evidence>
<evidence type="ECO:0000313" key="2">
    <source>
        <dbReference type="EMBL" id="EME36379.1"/>
    </source>
</evidence>
<reference evidence="2 3" key="1">
    <citation type="journal article" date="2014" name="Genome Announc.">
        <title>Draft Genome Sequence of Kocuria palustris PEL.</title>
        <authorList>
            <person name="Sharma G."/>
            <person name="Khatri I."/>
            <person name="Subramanian S."/>
        </authorList>
    </citation>
    <scope>NUCLEOTIDE SEQUENCE [LARGE SCALE GENOMIC DNA]</scope>
    <source>
        <strain evidence="2 3">PEL</strain>
    </source>
</reference>
<dbReference type="Pfam" id="PF12006">
    <property type="entry name" value="DUF3500"/>
    <property type="match status" value="1"/>
</dbReference>